<evidence type="ECO:0000256" key="4">
    <source>
        <dbReference type="ARBA" id="ARBA00023125"/>
    </source>
</evidence>
<dbReference type="SMART" id="SM00066">
    <property type="entry name" value="GAL4"/>
    <property type="match status" value="1"/>
</dbReference>
<dbReference type="InterPro" id="IPR007219">
    <property type="entry name" value="XnlR_reg_dom"/>
</dbReference>
<comment type="caution">
    <text evidence="8">The sequence shown here is derived from an EMBL/GenBank/DDBJ whole genome shotgun (WGS) entry which is preliminary data.</text>
</comment>
<dbReference type="CDD" id="cd00067">
    <property type="entry name" value="GAL4"/>
    <property type="match status" value="1"/>
</dbReference>
<dbReference type="CDD" id="cd12148">
    <property type="entry name" value="fungal_TF_MHR"/>
    <property type="match status" value="1"/>
</dbReference>
<evidence type="ECO:0000313" key="8">
    <source>
        <dbReference type="EMBL" id="RDW59851.1"/>
    </source>
</evidence>
<evidence type="ECO:0000256" key="3">
    <source>
        <dbReference type="ARBA" id="ARBA00023015"/>
    </source>
</evidence>
<dbReference type="EMBL" id="PDLM01000016">
    <property type="protein sequence ID" value="RDW59851.1"/>
    <property type="molecule type" value="Genomic_DNA"/>
</dbReference>
<dbReference type="AlphaFoldDB" id="A0A3D8QDR5"/>
<evidence type="ECO:0000313" key="9">
    <source>
        <dbReference type="Proteomes" id="UP000256645"/>
    </source>
</evidence>
<dbReference type="OrthoDB" id="5424793at2759"/>
<dbReference type="SUPFAM" id="SSF57701">
    <property type="entry name" value="Zn2/Cys6 DNA-binding domain"/>
    <property type="match status" value="1"/>
</dbReference>
<proteinExistence type="predicted"/>
<organism evidence="8 9">
    <name type="scientific">Coleophoma cylindrospora</name>
    <dbReference type="NCBI Taxonomy" id="1849047"/>
    <lineage>
        <taxon>Eukaryota</taxon>
        <taxon>Fungi</taxon>
        <taxon>Dikarya</taxon>
        <taxon>Ascomycota</taxon>
        <taxon>Pezizomycotina</taxon>
        <taxon>Leotiomycetes</taxon>
        <taxon>Helotiales</taxon>
        <taxon>Dermateaceae</taxon>
        <taxon>Coleophoma</taxon>
    </lineage>
</organism>
<dbReference type="PROSITE" id="PS00463">
    <property type="entry name" value="ZN2_CY6_FUNGAL_1"/>
    <property type="match status" value="1"/>
</dbReference>
<dbReference type="InterPro" id="IPR051089">
    <property type="entry name" value="prtT"/>
</dbReference>
<dbReference type="GO" id="GO:0000976">
    <property type="term" value="F:transcription cis-regulatory region binding"/>
    <property type="evidence" value="ECO:0007669"/>
    <property type="project" value="TreeGrafter"/>
</dbReference>
<keyword evidence="2" id="KW-0479">Metal-binding</keyword>
<dbReference type="Gene3D" id="4.10.240.10">
    <property type="entry name" value="Zn(2)-C6 fungal-type DNA-binding domain"/>
    <property type="match status" value="1"/>
</dbReference>
<keyword evidence="6" id="KW-0539">Nucleus</keyword>
<dbReference type="PANTHER" id="PTHR31845:SF10">
    <property type="entry name" value="ZN(II)2CYS6 TRANSCRIPTION FACTOR (EUROFUNG)"/>
    <property type="match status" value="1"/>
</dbReference>
<evidence type="ECO:0000256" key="2">
    <source>
        <dbReference type="ARBA" id="ARBA00022723"/>
    </source>
</evidence>
<keyword evidence="4" id="KW-0238">DNA-binding</keyword>
<keyword evidence="9" id="KW-1185">Reference proteome</keyword>
<dbReference type="PANTHER" id="PTHR31845">
    <property type="entry name" value="FINGER DOMAIN PROTEIN, PUTATIVE-RELATED"/>
    <property type="match status" value="1"/>
</dbReference>
<gene>
    <name evidence="8" type="ORF">BP6252_12938</name>
</gene>
<comment type="subcellular location">
    <subcellularLocation>
        <location evidence="1">Nucleus</location>
    </subcellularLocation>
</comment>
<keyword evidence="3" id="KW-0805">Transcription regulation</keyword>
<evidence type="ECO:0000256" key="6">
    <source>
        <dbReference type="ARBA" id="ARBA00023242"/>
    </source>
</evidence>
<reference evidence="8 9" key="1">
    <citation type="journal article" date="2018" name="IMA Fungus">
        <title>IMA Genome-F 9: Draft genome sequence of Annulohypoxylon stygium, Aspergillus mulundensis, Berkeleyomyces basicola (syn. Thielaviopsis basicola), Ceratocystis smalleyi, two Cercospora beticola strains, Coleophoma cylindrospora, Fusarium fracticaudum, Phialophora cf. hyalina, and Morchella septimelata.</title>
        <authorList>
            <person name="Wingfield B.D."/>
            <person name="Bills G.F."/>
            <person name="Dong Y."/>
            <person name="Huang W."/>
            <person name="Nel W.J."/>
            <person name="Swalarsk-Parry B.S."/>
            <person name="Vaghefi N."/>
            <person name="Wilken P.M."/>
            <person name="An Z."/>
            <person name="de Beer Z.W."/>
            <person name="De Vos L."/>
            <person name="Chen L."/>
            <person name="Duong T.A."/>
            <person name="Gao Y."/>
            <person name="Hammerbacher A."/>
            <person name="Kikkert J.R."/>
            <person name="Li Y."/>
            <person name="Li H."/>
            <person name="Li K."/>
            <person name="Li Q."/>
            <person name="Liu X."/>
            <person name="Ma X."/>
            <person name="Naidoo K."/>
            <person name="Pethybridge S.J."/>
            <person name="Sun J."/>
            <person name="Steenkamp E.T."/>
            <person name="van der Nest M.A."/>
            <person name="van Wyk S."/>
            <person name="Wingfield M.J."/>
            <person name="Xiong C."/>
            <person name="Yue Q."/>
            <person name="Zhang X."/>
        </authorList>
    </citation>
    <scope>NUCLEOTIDE SEQUENCE [LARGE SCALE GENOMIC DNA]</scope>
    <source>
        <strain evidence="8 9">BP6252</strain>
    </source>
</reference>
<feature type="domain" description="Zn(2)-C6 fungal-type" evidence="7">
    <location>
        <begin position="16"/>
        <end position="46"/>
    </location>
</feature>
<dbReference type="InterPro" id="IPR001138">
    <property type="entry name" value="Zn2Cys6_DnaBD"/>
</dbReference>
<keyword evidence="5" id="KW-0804">Transcription</keyword>
<evidence type="ECO:0000259" key="7">
    <source>
        <dbReference type="PROSITE" id="PS00463"/>
    </source>
</evidence>
<evidence type="ECO:0000256" key="5">
    <source>
        <dbReference type="ARBA" id="ARBA00023163"/>
    </source>
</evidence>
<name>A0A3D8QDR5_9HELO</name>
<dbReference type="STRING" id="1849047.A0A3D8QDR5"/>
<dbReference type="GO" id="GO:0000981">
    <property type="term" value="F:DNA-binding transcription factor activity, RNA polymerase II-specific"/>
    <property type="evidence" value="ECO:0007669"/>
    <property type="project" value="InterPro"/>
</dbReference>
<dbReference type="Pfam" id="PF04082">
    <property type="entry name" value="Fungal_trans"/>
    <property type="match status" value="1"/>
</dbReference>
<accession>A0A3D8QDR5</accession>
<evidence type="ECO:0000256" key="1">
    <source>
        <dbReference type="ARBA" id="ARBA00004123"/>
    </source>
</evidence>
<sequence>MGDSHGGETKSRNARACEACRASKSRCIFKEEQSVCQKCVQSGGQCIVRAKARPRRVRAGARCPNADITDKQRSAAEATDFTFNLPSVTGPDSKNDVATLRSHHDVVFSTDATLEANYDTQSYFKKSPDSTDEMQQNIPSAPQIIQQRRISFKEASRLLLVFRGRMHFSPFVVVPPDATISSLSRTSPFLLLAILTTCATSDPELHHQLDHEFRRVLSLKVIVNGEKSLDYLQGLLVYVSWYPFHTRPKNNQAFMFLNLATSLVVDLGLDREYPNPNISISDVRLDGLVDGYVFTKAAKRAYLGCYYLYSSLSMGFHKTNNFKYADLMTIHAEALMRDEVPSDTSLYAMLRLQRLTERVGETSSATKPPVFDPTTASLSFEMNVQIFQNELQGWKATTPLPTQLLPFIGLAERFLNVCIYSHELGSLRKPYHHANQILETGNDSDSPNHLAKCLIAGKRYFEFLLSIPETNYWDLTTVLWGNIVQTILVLSRLTFLLAALNGWDADTTRENIPLGMYLECLCYRMQSLSRMAKLMVSQAAPAGDSKGTSTTATTATTPDMMFVFYLVMQSVKTSYERRVSNIKPNFFFVENGVAVGGARGHCPMMDPNLNPYFEPREETAWHSNGGQAEWDAEGKQVEIPALGNLWSTMTSSWAEEF</sequence>
<dbReference type="GO" id="GO:0005634">
    <property type="term" value="C:nucleus"/>
    <property type="evidence" value="ECO:0007669"/>
    <property type="project" value="UniProtKB-SubCell"/>
</dbReference>
<dbReference type="GO" id="GO:0008270">
    <property type="term" value="F:zinc ion binding"/>
    <property type="evidence" value="ECO:0007669"/>
    <property type="project" value="InterPro"/>
</dbReference>
<protein>
    <recommendedName>
        <fullName evidence="7">Zn(2)-C6 fungal-type domain-containing protein</fullName>
    </recommendedName>
</protein>
<dbReference type="Proteomes" id="UP000256645">
    <property type="component" value="Unassembled WGS sequence"/>
</dbReference>
<dbReference type="GO" id="GO:0006351">
    <property type="term" value="P:DNA-templated transcription"/>
    <property type="evidence" value="ECO:0007669"/>
    <property type="project" value="InterPro"/>
</dbReference>
<dbReference type="InterPro" id="IPR036864">
    <property type="entry name" value="Zn2-C6_fun-type_DNA-bd_sf"/>
</dbReference>